<dbReference type="KEGG" id="salj:SMD11_0455"/>
<evidence type="ECO:0000256" key="1">
    <source>
        <dbReference type="SAM" id="MobiDB-lite"/>
    </source>
</evidence>
<protein>
    <submittedName>
        <fullName evidence="2">Uncharacterized protein</fullName>
    </submittedName>
</protein>
<dbReference type="Proteomes" id="UP000195755">
    <property type="component" value="Chromosome"/>
</dbReference>
<dbReference type="EMBL" id="CP021744">
    <property type="protein sequence ID" value="ARZ66121.1"/>
    <property type="molecule type" value="Genomic_DNA"/>
</dbReference>
<dbReference type="RefSeq" id="WP_087924788.1">
    <property type="nucleotide sequence ID" value="NZ_CP021744.1"/>
</dbReference>
<proteinExistence type="predicted"/>
<organism evidence="2 3">
    <name type="scientific">Streptomyces albireticuli</name>
    <dbReference type="NCBI Taxonomy" id="1940"/>
    <lineage>
        <taxon>Bacteria</taxon>
        <taxon>Bacillati</taxon>
        <taxon>Actinomycetota</taxon>
        <taxon>Actinomycetes</taxon>
        <taxon>Kitasatosporales</taxon>
        <taxon>Streptomycetaceae</taxon>
        <taxon>Streptomyces</taxon>
    </lineage>
</organism>
<evidence type="ECO:0000313" key="3">
    <source>
        <dbReference type="Proteomes" id="UP000195755"/>
    </source>
</evidence>
<evidence type="ECO:0000313" key="2">
    <source>
        <dbReference type="EMBL" id="ARZ66121.1"/>
    </source>
</evidence>
<dbReference type="AlphaFoldDB" id="A0A1Z2KVZ3"/>
<name>A0A1Z2KVZ3_9ACTN</name>
<feature type="region of interest" description="Disordered" evidence="1">
    <location>
        <begin position="83"/>
        <end position="103"/>
    </location>
</feature>
<reference evidence="2 3" key="1">
    <citation type="submission" date="2017-06" db="EMBL/GenBank/DDBJ databases">
        <title>Streptomyces albireticuli Genome sequencing and assembly.</title>
        <authorList>
            <person name="Wang Y."/>
            <person name="Du B."/>
            <person name="Ding Y."/>
            <person name="Liu H."/>
            <person name="Hou Q."/>
            <person name="Liu K."/>
            <person name="Yao L."/>
            <person name="Wang C."/>
        </authorList>
    </citation>
    <scope>NUCLEOTIDE SEQUENCE [LARGE SCALE GENOMIC DNA]</scope>
    <source>
        <strain evidence="2 3">MDJK11</strain>
    </source>
</reference>
<accession>A0A1Z2KVZ3</accession>
<dbReference type="OrthoDB" id="3692879at2"/>
<gene>
    <name evidence="2" type="ORF">SMD11_0455</name>
</gene>
<sequence>MGVTDSGRVDIEIGELVLTGFDHLDHDLVTEVFRRELHRLVQDRGVPVAGDTDLAVDLVRDLPPLPATASPHRLGTALARAVHTGLTRGGAGPDRAADRGRRT</sequence>